<accession>A0A3B1BJN2</accession>
<keyword evidence="1" id="KW-0472">Membrane</keyword>
<proteinExistence type="predicted"/>
<dbReference type="InterPro" id="IPR046735">
    <property type="entry name" value="PA2779-like"/>
</dbReference>
<sequence length="132" mass="14573">MLFKKCLKHFGVSVSLLAMFFAQLAPLHAAMITNSDLVQQAQSRVDREQLLVMLDRSDVRQQLTEMGVEPETAKMRVSNMTDAEVAQLNQNLAQLPAGAGVLELAVLIFIILLITDMLGATDIFPFVKSINN</sequence>
<gene>
    <name evidence="2" type="ORF">MNBD_GAMMA25-1871</name>
</gene>
<evidence type="ECO:0000313" key="2">
    <source>
        <dbReference type="EMBL" id="VAX06415.1"/>
    </source>
</evidence>
<protein>
    <recommendedName>
        <fullName evidence="3">PA2779 family protein</fullName>
    </recommendedName>
</protein>
<keyword evidence="1" id="KW-1133">Transmembrane helix</keyword>
<dbReference type="EMBL" id="UOFY01000008">
    <property type="protein sequence ID" value="VAX06415.1"/>
    <property type="molecule type" value="Genomic_DNA"/>
</dbReference>
<dbReference type="AlphaFoldDB" id="A0A3B1BJN2"/>
<name>A0A3B1BJN2_9ZZZZ</name>
<dbReference type="Pfam" id="PF20332">
    <property type="entry name" value="DUF6627"/>
    <property type="match status" value="1"/>
</dbReference>
<dbReference type="NCBIfam" id="NF033919">
    <property type="entry name" value="PA2779_fam"/>
    <property type="match status" value="1"/>
</dbReference>
<dbReference type="InterPro" id="IPR016924">
    <property type="entry name" value="UCP029543"/>
</dbReference>
<feature type="transmembrane region" description="Helical" evidence="1">
    <location>
        <begin position="104"/>
        <end position="127"/>
    </location>
</feature>
<keyword evidence="1" id="KW-0812">Transmembrane</keyword>
<dbReference type="PIRSF" id="PIRSF029543">
    <property type="entry name" value="UCP029543"/>
    <property type="match status" value="1"/>
</dbReference>
<evidence type="ECO:0000256" key="1">
    <source>
        <dbReference type="SAM" id="Phobius"/>
    </source>
</evidence>
<reference evidence="2" key="1">
    <citation type="submission" date="2018-06" db="EMBL/GenBank/DDBJ databases">
        <authorList>
            <person name="Zhirakovskaya E."/>
        </authorList>
    </citation>
    <scope>NUCLEOTIDE SEQUENCE</scope>
</reference>
<organism evidence="2">
    <name type="scientific">hydrothermal vent metagenome</name>
    <dbReference type="NCBI Taxonomy" id="652676"/>
    <lineage>
        <taxon>unclassified sequences</taxon>
        <taxon>metagenomes</taxon>
        <taxon>ecological metagenomes</taxon>
    </lineage>
</organism>
<evidence type="ECO:0008006" key="3">
    <source>
        <dbReference type="Google" id="ProtNLM"/>
    </source>
</evidence>